<dbReference type="GO" id="GO:0006412">
    <property type="term" value="P:translation"/>
    <property type="evidence" value="ECO:0007669"/>
    <property type="project" value="TreeGrafter"/>
</dbReference>
<comment type="function">
    <text evidence="3">Required for a late step of 50S ribosomal subunit assembly. Has GTPase activity.</text>
</comment>
<dbReference type="InterPro" id="IPR030378">
    <property type="entry name" value="G_CP_dom"/>
</dbReference>
<protein>
    <recommendedName>
        <fullName evidence="3">Ribosome biogenesis GTPase A</fullName>
    </recommendedName>
</protein>
<keyword evidence="1 3" id="KW-0547">Nucleotide-binding</keyword>
<dbReference type="RefSeq" id="WP_023175664.1">
    <property type="nucleotide sequence ID" value="NC_022600.1"/>
</dbReference>
<organism evidence="6 7">
    <name type="scientific">Gloeobacter kilaueensis (strain ATCC BAA-2537 / CCAP 1431/1 / ULC 316 / JS1)</name>
    <dbReference type="NCBI Taxonomy" id="1183438"/>
    <lineage>
        <taxon>Bacteria</taxon>
        <taxon>Bacillati</taxon>
        <taxon>Cyanobacteriota</taxon>
        <taxon>Cyanophyceae</taxon>
        <taxon>Gloeobacterales</taxon>
        <taxon>Gloeobacteraceae</taxon>
        <taxon>Gloeobacter</taxon>
    </lineage>
</organism>
<dbReference type="Pfam" id="PF01926">
    <property type="entry name" value="MMR_HSR1"/>
    <property type="match status" value="1"/>
</dbReference>
<evidence type="ECO:0000259" key="5">
    <source>
        <dbReference type="PROSITE" id="PS51721"/>
    </source>
</evidence>
<dbReference type="PANTHER" id="PTHR45782">
    <property type="entry name" value="MITOCHONDRIAL RIBOSOME-ASSOCIATED GTPASE 1"/>
    <property type="match status" value="1"/>
</dbReference>
<dbReference type="PATRIC" id="fig|1183438.3.peg.4015"/>
<dbReference type="InterPro" id="IPR027417">
    <property type="entry name" value="P-loop_NTPase"/>
</dbReference>
<dbReference type="Gene3D" id="3.40.50.300">
    <property type="entry name" value="P-loop containing nucleotide triphosphate hydrolases"/>
    <property type="match status" value="1"/>
</dbReference>
<gene>
    <name evidence="6" type="primary">rbgA</name>
    <name evidence="6" type="ORF">GKIL_4078</name>
</gene>
<evidence type="ECO:0000256" key="4">
    <source>
        <dbReference type="PIRSR" id="PIRSR006230-1"/>
    </source>
</evidence>
<reference evidence="6 7" key="1">
    <citation type="journal article" date="2013" name="PLoS ONE">
        <title>Cultivation and Complete Genome Sequencing of Gloeobacter kilaueensis sp. nov., from a Lava Cave in Kilauea Caldera, Hawai'i.</title>
        <authorList>
            <person name="Saw J.H."/>
            <person name="Schatz M."/>
            <person name="Brown M.V."/>
            <person name="Kunkel D.D."/>
            <person name="Foster J.S."/>
            <person name="Shick H."/>
            <person name="Christensen S."/>
            <person name="Hou S."/>
            <person name="Wan X."/>
            <person name="Donachie S.P."/>
        </authorList>
    </citation>
    <scope>NUCLEOTIDE SEQUENCE [LARGE SCALE GENOMIC DNA]</scope>
    <source>
        <strain evidence="7">JS</strain>
    </source>
</reference>
<dbReference type="GO" id="GO:0005737">
    <property type="term" value="C:cytoplasm"/>
    <property type="evidence" value="ECO:0007669"/>
    <property type="project" value="UniProtKB-SubCell"/>
</dbReference>
<accession>U5QRT5</accession>
<evidence type="ECO:0000313" key="7">
    <source>
        <dbReference type="Proteomes" id="UP000017396"/>
    </source>
</evidence>
<dbReference type="PANTHER" id="PTHR45782:SF5">
    <property type="entry name" value="DAR GTPASE 3, CHLOROPLASTIC"/>
    <property type="match status" value="1"/>
</dbReference>
<dbReference type="PIRSF" id="PIRSF006230">
    <property type="entry name" value="MG442"/>
    <property type="match status" value="1"/>
</dbReference>
<proteinExistence type="inferred from homology"/>
<dbReference type="HOGENOM" id="CLU_011106_1_0_3"/>
<evidence type="ECO:0000256" key="2">
    <source>
        <dbReference type="ARBA" id="ARBA00023134"/>
    </source>
</evidence>
<evidence type="ECO:0000256" key="3">
    <source>
        <dbReference type="PIRNR" id="PIRNR006230"/>
    </source>
</evidence>
<dbReference type="FunFam" id="3.40.50.300:FF:001189">
    <property type="entry name" value="DAR GTPase 3 chloroplastic"/>
    <property type="match status" value="1"/>
</dbReference>
<dbReference type="GO" id="GO:0005525">
    <property type="term" value="F:GTP binding"/>
    <property type="evidence" value="ECO:0007669"/>
    <property type="project" value="UniProtKB-KW"/>
</dbReference>
<dbReference type="CDD" id="cd01856">
    <property type="entry name" value="YlqF"/>
    <property type="match status" value="1"/>
</dbReference>
<keyword evidence="3" id="KW-0963">Cytoplasm</keyword>
<dbReference type="OrthoDB" id="9779790at2"/>
<name>U5QRT5_GLOK1</name>
<dbReference type="Gene3D" id="1.10.1580.10">
    <property type="match status" value="1"/>
</dbReference>
<dbReference type="InterPro" id="IPR006073">
    <property type="entry name" value="GTP-bd"/>
</dbReference>
<dbReference type="AlphaFoldDB" id="U5QRT5"/>
<feature type="binding site" evidence="4">
    <location>
        <begin position="64"/>
        <end position="67"/>
    </location>
    <ligand>
        <name>GTP</name>
        <dbReference type="ChEBI" id="CHEBI:37565"/>
    </ligand>
</feature>
<dbReference type="STRING" id="1183438.GKIL_4078"/>
<dbReference type="SUPFAM" id="SSF52540">
    <property type="entry name" value="P-loop containing nucleoside triphosphate hydrolases"/>
    <property type="match status" value="1"/>
</dbReference>
<dbReference type="KEGG" id="glj:GKIL_4078"/>
<dbReference type="PROSITE" id="PS51721">
    <property type="entry name" value="G_CP"/>
    <property type="match status" value="1"/>
</dbReference>
<dbReference type="GO" id="GO:0003924">
    <property type="term" value="F:GTPase activity"/>
    <property type="evidence" value="ECO:0007669"/>
    <property type="project" value="TreeGrafter"/>
</dbReference>
<dbReference type="EMBL" id="CP003587">
    <property type="protein sequence ID" value="AGY60324.1"/>
    <property type="molecule type" value="Genomic_DNA"/>
</dbReference>
<dbReference type="InterPro" id="IPR023179">
    <property type="entry name" value="GTP-bd_ortho_bundle_sf"/>
</dbReference>
<keyword evidence="7" id="KW-1185">Reference proteome</keyword>
<comment type="similarity">
    <text evidence="3">Belongs to the TRAFAC class YlqF/YawG GTPase family. MTG1 subfamily.</text>
</comment>
<dbReference type="eggNOG" id="COG1161">
    <property type="taxonomic scope" value="Bacteria"/>
</dbReference>
<sequence length="293" mass="31755">MESAESNLIQWYPGHIAKARRQLTEQIKNVDLVLEVLDARIPHSSRHAEIQNLVGARQRLVILNRADMIPQPILQRWLKWFASQGETAFATNAQDGEGVRAVLNAAQKGAGGVNARRAERGMKPRAVRAAVVGFPNVGKSALINRLVGKRAVESAAKPGVTRALRWVRIANVIDLLDSPGILPPRLEDQQAAARLAICDDIGQAAYTTSRVATCAVELLTPLAAEKLQARYGLDPLAMSAEAWLAGVAETRYHTNLDRAAEAVLNDFRRGVLGRIALEVPPAAPAADRTDALQ</sequence>
<feature type="binding site" evidence="4">
    <location>
        <position position="180"/>
    </location>
    <ligand>
        <name>GTP</name>
        <dbReference type="ChEBI" id="CHEBI:37565"/>
    </ligand>
</feature>
<evidence type="ECO:0000256" key="1">
    <source>
        <dbReference type="ARBA" id="ARBA00022741"/>
    </source>
</evidence>
<dbReference type="PRINTS" id="PR00326">
    <property type="entry name" value="GTP1OBG"/>
</dbReference>
<dbReference type="Proteomes" id="UP000017396">
    <property type="component" value="Chromosome"/>
</dbReference>
<dbReference type="InterPro" id="IPR019991">
    <property type="entry name" value="GTP-bd_ribosome_bgen"/>
</dbReference>
<dbReference type="InterPro" id="IPR016478">
    <property type="entry name" value="GTPase_MTG1"/>
</dbReference>
<comment type="subcellular location">
    <subcellularLocation>
        <location evidence="3">Cytoplasm</location>
    </subcellularLocation>
</comment>
<dbReference type="NCBIfam" id="TIGR03596">
    <property type="entry name" value="GTPase_YlqF"/>
    <property type="match status" value="1"/>
</dbReference>
<feature type="domain" description="CP-type G" evidence="5">
    <location>
        <begin position="20"/>
        <end position="184"/>
    </location>
</feature>
<evidence type="ECO:0000313" key="6">
    <source>
        <dbReference type="EMBL" id="AGY60324.1"/>
    </source>
</evidence>
<keyword evidence="2 3" id="KW-0342">GTP-binding</keyword>